<sequence length="339" mass="38705">MSRGHETKGRRERRHRDDRRRDPRDGYAPPPRDAYPQEYLSEDVPPPEYEPEPEPQPHRRSGGREKAPPLRRRGLNDDYYNAAEVNDSSRRDHRDHRDRRDRHSRRSEDRYDSRRYSKPTKPEEEDEYERKPRRRAKTQVRSQGRHRNSRRHDDYSDEESSYDSHAEERPAKPSRRKSFMNAIGIGKSDTEPDHGRRRSPDRSPSRGRRGNRDYGRSPSPPSRRGTAYGGGKSARPGGGLKRSNTNWQKVAGSAMKAGASAAFQARHDPSPWVGPKGIRVATAAIGAAVADNFIEEKNPRRSRSRGGVKSQAAKSIGEAALRHIMSSSGSRGRSRGHHY</sequence>
<accession>A0AAD5RIE9</accession>
<name>A0AAD5RIE9_9PEZI</name>
<feature type="region of interest" description="Disordered" evidence="1">
    <location>
        <begin position="1"/>
        <end position="252"/>
    </location>
</feature>
<feature type="compositionally biased region" description="Basic and acidic residues" evidence="1">
    <location>
        <begin position="106"/>
        <end position="115"/>
    </location>
</feature>
<comment type="caution">
    <text evidence="2">The sequence shown here is derived from an EMBL/GenBank/DDBJ whole genome shotgun (WGS) entry which is preliminary data.</text>
</comment>
<protein>
    <submittedName>
        <fullName evidence="2">Uncharacterized protein</fullName>
    </submittedName>
</protein>
<dbReference type="Proteomes" id="UP001201980">
    <property type="component" value="Unassembled WGS sequence"/>
</dbReference>
<reference evidence="2" key="1">
    <citation type="submission" date="2022-07" db="EMBL/GenBank/DDBJ databases">
        <title>Draft genome sequence of Zalerion maritima ATCC 34329, a (micro)plastics degrading marine fungus.</title>
        <authorList>
            <person name="Paco A."/>
            <person name="Goncalves M.F.M."/>
            <person name="Rocha-Santos T.A.P."/>
            <person name="Alves A."/>
        </authorList>
    </citation>
    <scope>NUCLEOTIDE SEQUENCE</scope>
    <source>
        <strain evidence="2">ATCC 34329</strain>
    </source>
</reference>
<feature type="compositionally biased region" description="Gly residues" evidence="1">
    <location>
        <begin position="227"/>
        <end position="240"/>
    </location>
</feature>
<feature type="compositionally biased region" description="Basic and acidic residues" evidence="1">
    <location>
        <begin position="162"/>
        <end position="171"/>
    </location>
</feature>
<gene>
    <name evidence="2" type="ORF">MKZ38_006876</name>
</gene>
<feature type="compositionally biased region" description="Basic residues" evidence="1">
    <location>
        <begin position="131"/>
        <end position="150"/>
    </location>
</feature>
<dbReference type="EMBL" id="JAKWBI020000425">
    <property type="protein sequence ID" value="KAJ2895132.1"/>
    <property type="molecule type" value="Genomic_DNA"/>
</dbReference>
<feature type="compositionally biased region" description="Basic and acidic residues" evidence="1">
    <location>
        <begin position="188"/>
        <end position="215"/>
    </location>
</feature>
<evidence type="ECO:0000313" key="3">
    <source>
        <dbReference type="Proteomes" id="UP001201980"/>
    </source>
</evidence>
<keyword evidence="3" id="KW-1185">Reference proteome</keyword>
<evidence type="ECO:0000256" key="1">
    <source>
        <dbReference type="SAM" id="MobiDB-lite"/>
    </source>
</evidence>
<dbReference type="AlphaFoldDB" id="A0AAD5RIE9"/>
<organism evidence="2 3">
    <name type="scientific">Zalerion maritima</name>
    <dbReference type="NCBI Taxonomy" id="339359"/>
    <lineage>
        <taxon>Eukaryota</taxon>
        <taxon>Fungi</taxon>
        <taxon>Dikarya</taxon>
        <taxon>Ascomycota</taxon>
        <taxon>Pezizomycotina</taxon>
        <taxon>Sordariomycetes</taxon>
        <taxon>Lulworthiomycetidae</taxon>
        <taxon>Lulworthiales</taxon>
        <taxon>Lulworthiaceae</taxon>
        <taxon>Zalerion</taxon>
    </lineage>
</organism>
<proteinExistence type="predicted"/>
<feature type="compositionally biased region" description="Basic residues" evidence="1">
    <location>
        <begin position="93"/>
        <end position="105"/>
    </location>
</feature>
<evidence type="ECO:0000313" key="2">
    <source>
        <dbReference type="EMBL" id="KAJ2895132.1"/>
    </source>
</evidence>
<feature type="region of interest" description="Disordered" evidence="1">
    <location>
        <begin position="296"/>
        <end position="339"/>
    </location>
</feature>